<dbReference type="InterPro" id="IPR022029">
    <property type="entry name" value="YoaR-like_PG-bd"/>
</dbReference>
<dbReference type="STRING" id="1332264.BW730_10360"/>
<sequence>MQVNKGKKIALGVVGGAVVLLGGGYVASYFVAGNQVPAKAEVDGVAIGGLAPDQAVEKLRTELGPKVDAPITVAAGDRSVSITPSQAGLIADYEKTVAEAGGGFSWNPADILHSLTGGGSVDLVRLVDQPKLTAAVEADAKTFDVEGVPATVKFDAGKVVRTEAANAENLNVAKTTEAVTAAFDDGKGHVEAVVDSVEPAVTDKMVDEVVTSFADPLVSGPVTLTHNDTSMQITPAALAEAATFDEQDGKLVGKLDADKLFASTAEAQKALKLNTAKDASFALDGAGVKVVPAVVGEEIDKKSFVAAVEKAATASGAERTAKIEVATKQPEYTTEKATALGAFTNIGDFTTNYPHAAYRNTNLGRAAELVNGTVLMPGETFSLNKALGERNSANGFVDGYVINGGRLVKESGGGISQAATTLYNAGFFAGYKDIEHKPHSLYFDRYPAGRESTIYYGSLDMRFQNDTEYPAVIRGYISPSSSGKKGSLTFEIWSKPTWEKVTSTEIAKSDYYTGTTRTVKGDPKCEPQAPIRGFTASWSRQFWQGGKVAKTEKYSWKYNAGDRIVCE</sequence>
<keyword evidence="4" id="KW-1185">Reference proteome</keyword>
<accession>A0A1Q2CNZ3</accession>
<feature type="transmembrane region" description="Helical" evidence="1">
    <location>
        <begin position="9"/>
        <end position="32"/>
    </location>
</feature>
<organism evidence="3 4">
    <name type="scientific">Tessaracoccus aquimaris</name>
    <dbReference type="NCBI Taxonomy" id="1332264"/>
    <lineage>
        <taxon>Bacteria</taxon>
        <taxon>Bacillati</taxon>
        <taxon>Actinomycetota</taxon>
        <taxon>Actinomycetes</taxon>
        <taxon>Propionibacteriales</taxon>
        <taxon>Propionibacteriaceae</taxon>
        <taxon>Tessaracoccus</taxon>
    </lineage>
</organism>
<protein>
    <recommendedName>
        <fullName evidence="2">YoaR-like putative peptidoglycan binding domain-containing protein</fullName>
    </recommendedName>
</protein>
<keyword evidence="1" id="KW-0812">Transmembrane</keyword>
<dbReference type="EMBL" id="CP019606">
    <property type="protein sequence ID" value="AQP47837.1"/>
    <property type="molecule type" value="Genomic_DNA"/>
</dbReference>
<evidence type="ECO:0000256" key="1">
    <source>
        <dbReference type="SAM" id="Phobius"/>
    </source>
</evidence>
<dbReference type="InterPro" id="IPR052913">
    <property type="entry name" value="Glycopeptide_resist_protein"/>
</dbReference>
<dbReference type="KEGG" id="tes:BW730_10360"/>
<evidence type="ECO:0000313" key="4">
    <source>
        <dbReference type="Proteomes" id="UP000188145"/>
    </source>
</evidence>
<proteinExistence type="predicted"/>
<reference evidence="4" key="1">
    <citation type="submission" date="2017-02" db="EMBL/GenBank/DDBJ databases">
        <title>Tessaracoccus aquaemaris sp. nov., isolated from the intestine of a Korean rockfish, Sebastes schlegelii, in a marine aquaculture pond.</title>
        <authorList>
            <person name="Tak E.J."/>
            <person name="Bae J.-W."/>
        </authorList>
    </citation>
    <scope>NUCLEOTIDE SEQUENCE [LARGE SCALE GENOMIC DNA]</scope>
    <source>
        <strain evidence="4">NSG39</strain>
    </source>
</reference>
<dbReference type="Pfam" id="PF12229">
    <property type="entry name" value="PG_binding_4"/>
    <property type="match status" value="2"/>
</dbReference>
<dbReference type="InterPro" id="IPR007391">
    <property type="entry name" value="Vancomycin_resist_VanW"/>
</dbReference>
<feature type="domain" description="YoaR-like putative peptidoglycan binding" evidence="2">
    <location>
        <begin position="81"/>
        <end position="188"/>
    </location>
</feature>
<evidence type="ECO:0000259" key="2">
    <source>
        <dbReference type="Pfam" id="PF12229"/>
    </source>
</evidence>
<name>A0A1Q2CNZ3_9ACTN</name>
<dbReference type="Proteomes" id="UP000188145">
    <property type="component" value="Chromosome"/>
</dbReference>
<dbReference type="PANTHER" id="PTHR35788">
    <property type="entry name" value="EXPORTED PROTEIN-RELATED"/>
    <property type="match status" value="1"/>
</dbReference>
<gene>
    <name evidence="3" type="ORF">BW730_10360</name>
</gene>
<dbReference type="AlphaFoldDB" id="A0A1Q2CNZ3"/>
<feature type="domain" description="YoaR-like putative peptidoglycan binding" evidence="2">
    <location>
        <begin position="275"/>
        <end position="315"/>
    </location>
</feature>
<dbReference type="PANTHER" id="PTHR35788:SF1">
    <property type="entry name" value="EXPORTED PROTEIN"/>
    <property type="match status" value="1"/>
</dbReference>
<keyword evidence="1" id="KW-0472">Membrane</keyword>
<evidence type="ECO:0000313" key="3">
    <source>
        <dbReference type="EMBL" id="AQP47837.1"/>
    </source>
</evidence>
<dbReference type="Pfam" id="PF04294">
    <property type="entry name" value="VanW"/>
    <property type="match status" value="1"/>
</dbReference>
<keyword evidence="1" id="KW-1133">Transmembrane helix</keyword>